<evidence type="ECO:0000313" key="3">
    <source>
        <dbReference type="Proteomes" id="UP000246085"/>
    </source>
</evidence>
<gene>
    <name evidence="2" type="ORF">BRAD3257_2140</name>
</gene>
<dbReference type="KEGG" id="bvz:BRAD3257_2140"/>
<name>A0A2U3PVN1_9BRAD</name>
<accession>A0A2U3PVN1</accession>
<feature type="region of interest" description="Disordered" evidence="1">
    <location>
        <begin position="30"/>
        <end position="71"/>
    </location>
</feature>
<evidence type="ECO:0000256" key="1">
    <source>
        <dbReference type="SAM" id="MobiDB-lite"/>
    </source>
</evidence>
<sequence length="71" mass="7522">MPQPRRKAELGAGQVVRAARVPARALVEAATAEQAEPAEPVPEGVARPTRRLSLPAKVRQAAPGRQIPAPR</sequence>
<feature type="compositionally biased region" description="Low complexity" evidence="1">
    <location>
        <begin position="30"/>
        <end position="46"/>
    </location>
</feature>
<evidence type="ECO:0000313" key="2">
    <source>
        <dbReference type="EMBL" id="SPP93221.1"/>
    </source>
</evidence>
<organism evidence="2 3">
    <name type="scientific">Bradyrhizobium vignae</name>
    <dbReference type="NCBI Taxonomy" id="1549949"/>
    <lineage>
        <taxon>Bacteria</taxon>
        <taxon>Pseudomonadati</taxon>
        <taxon>Pseudomonadota</taxon>
        <taxon>Alphaproteobacteria</taxon>
        <taxon>Hyphomicrobiales</taxon>
        <taxon>Nitrobacteraceae</taxon>
        <taxon>Bradyrhizobium</taxon>
    </lineage>
</organism>
<protein>
    <submittedName>
        <fullName evidence="2">Uncharacterized protein</fullName>
    </submittedName>
</protein>
<dbReference type="AlphaFoldDB" id="A0A2U3PVN1"/>
<dbReference type="EMBL" id="LS398110">
    <property type="protein sequence ID" value="SPP93221.1"/>
    <property type="molecule type" value="Genomic_DNA"/>
</dbReference>
<dbReference type="Proteomes" id="UP000246085">
    <property type="component" value="Chromosome BRAD3257"/>
</dbReference>
<proteinExistence type="predicted"/>
<reference evidence="2 3" key="1">
    <citation type="submission" date="2018-03" db="EMBL/GenBank/DDBJ databases">
        <authorList>
            <person name="Gully D."/>
        </authorList>
    </citation>
    <scope>NUCLEOTIDE SEQUENCE [LARGE SCALE GENOMIC DNA]</scope>
    <source>
        <strain evidence="2">ORS3257</strain>
    </source>
</reference>